<evidence type="ECO:0000256" key="1">
    <source>
        <dbReference type="SAM" id="MobiDB-lite"/>
    </source>
</evidence>
<evidence type="ECO:0000313" key="3">
    <source>
        <dbReference type="Proteomes" id="UP001305414"/>
    </source>
</evidence>
<proteinExistence type="predicted"/>
<feature type="region of interest" description="Disordered" evidence="1">
    <location>
        <begin position="75"/>
        <end position="97"/>
    </location>
</feature>
<feature type="region of interest" description="Disordered" evidence="1">
    <location>
        <begin position="139"/>
        <end position="160"/>
    </location>
</feature>
<organism evidence="2 3">
    <name type="scientific">Xylaria bambusicola</name>
    <dbReference type="NCBI Taxonomy" id="326684"/>
    <lineage>
        <taxon>Eukaryota</taxon>
        <taxon>Fungi</taxon>
        <taxon>Dikarya</taxon>
        <taxon>Ascomycota</taxon>
        <taxon>Pezizomycotina</taxon>
        <taxon>Sordariomycetes</taxon>
        <taxon>Xylariomycetidae</taxon>
        <taxon>Xylariales</taxon>
        <taxon>Xylariaceae</taxon>
        <taxon>Xylaria</taxon>
    </lineage>
</organism>
<comment type="caution">
    <text evidence="2">The sequence shown here is derived from an EMBL/GenBank/DDBJ whole genome shotgun (WGS) entry which is preliminary data.</text>
</comment>
<protein>
    <submittedName>
        <fullName evidence="2">Uncharacterized protein</fullName>
    </submittedName>
</protein>
<keyword evidence="3" id="KW-1185">Reference proteome</keyword>
<accession>A0AAN7Z604</accession>
<evidence type="ECO:0000313" key="2">
    <source>
        <dbReference type="EMBL" id="KAK5625476.1"/>
    </source>
</evidence>
<name>A0AAN7Z604_9PEZI</name>
<feature type="compositionally biased region" description="Basic and acidic residues" evidence="1">
    <location>
        <begin position="78"/>
        <end position="92"/>
    </location>
</feature>
<dbReference type="AlphaFoldDB" id="A0AAN7Z604"/>
<gene>
    <name evidence="2" type="ORF">RRF57_001192</name>
</gene>
<feature type="compositionally biased region" description="Basic and acidic residues" evidence="1">
    <location>
        <begin position="148"/>
        <end position="160"/>
    </location>
</feature>
<dbReference type="EMBL" id="JAWHQM010000002">
    <property type="protein sequence ID" value="KAK5625476.1"/>
    <property type="molecule type" value="Genomic_DNA"/>
</dbReference>
<sequence>MYGPGRRLQHRGITATVVHPGYNDETKLEAHLTWEDYDLIDGAMERNHGIDWVVSTHMHIHQIIISRSCSCKSVGASKTDEPLDLPERDTKQTKRKPYTNLDAFIEHSGRSLPRFKTFSQIAATSLIAALDPDLVSKSPGFLQNSQVHEPEEQAKEPESVEKLWKLSEELVKQRFE</sequence>
<reference evidence="2 3" key="1">
    <citation type="submission" date="2023-10" db="EMBL/GenBank/DDBJ databases">
        <title>Draft genome sequence of Xylaria bambusicola isolate GMP-LS, the root and basal stem rot pathogen of sugarcane in Indonesia.</title>
        <authorList>
            <person name="Selvaraj P."/>
            <person name="Muralishankar V."/>
            <person name="Muruganantham S."/>
            <person name="Sp S."/>
            <person name="Haryani S."/>
            <person name="Lau K.J.X."/>
            <person name="Naqvi N.I."/>
        </authorList>
    </citation>
    <scope>NUCLEOTIDE SEQUENCE [LARGE SCALE GENOMIC DNA]</scope>
    <source>
        <strain evidence="2">GMP-LS</strain>
    </source>
</reference>
<dbReference type="Proteomes" id="UP001305414">
    <property type="component" value="Unassembled WGS sequence"/>
</dbReference>
<dbReference type="Gene3D" id="3.40.50.720">
    <property type="entry name" value="NAD(P)-binding Rossmann-like Domain"/>
    <property type="match status" value="1"/>
</dbReference>